<protein>
    <submittedName>
        <fullName evidence="1">Uncharacterized protein</fullName>
    </submittedName>
</protein>
<comment type="caution">
    <text evidence="1">The sequence shown here is derived from an EMBL/GenBank/DDBJ whole genome shotgun (WGS) entry which is preliminary data.</text>
</comment>
<sequence>MPKEIATFLNLPEAQEYTEHSFRRSLINTKRNGGWRSSSVAEGYIDDSLKNKEEISSHITRNIQLEFTGVHTAATASVAATDDCRTLWSRFSYFHSREAALICMKRLRWSVYKLLRSKHLYTQRCSSLHVMSPGACGIVACVPGIPYKRGRPECRPATLVPQPQSCLYCKFATTAGCSSLAFYELQPDTTSRPDKYNFNGI</sequence>
<name>A0AAV1JUL6_9NEOP</name>
<evidence type="ECO:0000313" key="1">
    <source>
        <dbReference type="EMBL" id="CAK1552446.1"/>
    </source>
</evidence>
<proteinExistence type="predicted"/>
<dbReference type="EMBL" id="CAVLEF010000144">
    <property type="protein sequence ID" value="CAK1552446.1"/>
    <property type="molecule type" value="Genomic_DNA"/>
</dbReference>
<organism evidence="1 2">
    <name type="scientific">Leptosia nina</name>
    <dbReference type="NCBI Taxonomy" id="320188"/>
    <lineage>
        <taxon>Eukaryota</taxon>
        <taxon>Metazoa</taxon>
        <taxon>Ecdysozoa</taxon>
        <taxon>Arthropoda</taxon>
        <taxon>Hexapoda</taxon>
        <taxon>Insecta</taxon>
        <taxon>Pterygota</taxon>
        <taxon>Neoptera</taxon>
        <taxon>Endopterygota</taxon>
        <taxon>Lepidoptera</taxon>
        <taxon>Glossata</taxon>
        <taxon>Ditrysia</taxon>
        <taxon>Papilionoidea</taxon>
        <taxon>Pieridae</taxon>
        <taxon>Pierinae</taxon>
        <taxon>Leptosia</taxon>
    </lineage>
</organism>
<accession>A0AAV1JUL6</accession>
<reference evidence="1 2" key="1">
    <citation type="submission" date="2023-11" db="EMBL/GenBank/DDBJ databases">
        <authorList>
            <person name="Okamura Y."/>
        </authorList>
    </citation>
    <scope>NUCLEOTIDE SEQUENCE [LARGE SCALE GENOMIC DNA]</scope>
</reference>
<dbReference type="AlphaFoldDB" id="A0AAV1JUL6"/>
<gene>
    <name evidence="1" type="ORF">LNINA_LOCUS11490</name>
</gene>
<evidence type="ECO:0000313" key="2">
    <source>
        <dbReference type="Proteomes" id="UP001497472"/>
    </source>
</evidence>
<dbReference type="Proteomes" id="UP001497472">
    <property type="component" value="Unassembled WGS sequence"/>
</dbReference>
<keyword evidence="2" id="KW-1185">Reference proteome</keyword>